<dbReference type="Pfam" id="PF01370">
    <property type="entry name" value="Epimerase"/>
    <property type="match status" value="1"/>
</dbReference>
<keyword evidence="3" id="KW-1185">Reference proteome</keyword>
<dbReference type="PANTHER" id="PTHR48079">
    <property type="entry name" value="PROTEIN YEEZ"/>
    <property type="match status" value="1"/>
</dbReference>
<dbReference type="RefSeq" id="WP_264732690.1">
    <property type="nucleotide sequence ID" value="NZ_JAPDNR010000001.1"/>
</dbReference>
<feature type="domain" description="NAD-dependent epimerase/dehydratase" evidence="1">
    <location>
        <begin position="4"/>
        <end position="213"/>
    </location>
</feature>
<dbReference type="Gene3D" id="3.40.50.720">
    <property type="entry name" value="NAD(P)-binding Rossmann-like Domain"/>
    <property type="match status" value="1"/>
</dbReference>
<protein>
    <submittedName>
        <fullName evidence="2">NAD-dependent epimerase/dehydratase family protein</fullName>
    </submittedName>
</protein>
<dbReference type="SUPFAM" id="SSF51735">
    <property type="entry name" value="NAD(P)-binding Rossmann-fold domains"/>
    <property type="match status" value="1"/>
</dbReference>
<dbReference type="EMBL" id="JAPDNS010000002">
    <property type="protein sequence ID" value="MCW3485872.1"/>
    <property type="molecule type" value="Genomic_DNA"/>
</dbReference>
<dbReference type="Proteomes" id="UP001207742">
    <property type="component" value="Unassembled WGS sequence"/>
</dbReference>
<sequence>MQQVFVTGVTGYIGGAIAARLIQAGYAVSGLVRQEKDFPAIQAAGITPVGGSLDDEQVITRQVQAADAVIHAADADNAFTVATILEALAGTGKKFIHTSGSSITGDKARGEYAGLEPLTFIPEKPRLEKAARVAIDRAVLAAADVQVHSIVVCPTMIYGTGTGIKKDSIQIPLLTAAAREAGIGVHVGKGENRWSNVHIADLADLYLLALEKAPAGSFFYAENGLLPLQEIAAAISRALGFKGATKGLSMEEAIRLWTPEGAHFGLGSNSIVSASPARELGWAPQYDTLLAGIAG</sequence>
<dbReference type="InterPro" id="IPR001509">
    <property type="entry name" value="Epimerase_deHydtase"/>
</dbReference>
<reference evidence="2 3" key="1">
    <citation type="submission" date="2022-10" db="EMBL/GenBank/DDBJ databases">
        <title>Chitinophaga nivalis PC15 sp. nov., isolated from Pyeongchang county, South Korea.</title>
        <authorList>
            <person name="Trinh H.N."/>
        </authorList>
    </citation>
    <scope>NUCLEOTIDE SEQUENCE [LARGE SCALE GENOMIC DNA]</scope>
    <source>
        <strain evidence="2 3">PC14</strain>
    </source>
</reference>
<organism evidence="2 3">
    <name type="scientific">Chitinophaga nivalis</name>
    <dbReference type="NCBI Taxonomy" id="2991709"/>
    <lineage>
        <taxon>Bacteria</taxon>
        <taxon>Pseudomonadati</taxon>
        <taxon>Bacteroidota</taxon>
        <taxon>Chitinophagia</taxon>
        <taxon>Chitinophagales</taxon>
        <taxon>Chitinophagaceae</taxon>
        <taxon>Chitinophaga</taxon>
    </lineage>
</organism>
<gene>
    <name evidence="2" type="ORF">OL497_18345</name>
</gene>
<accession>A0ABT3IPH3</accession>
<evidence type="ECO:0000313" key="3">
    <source>
        <dbReference type="Proteomes" id="UP001207742"/>
    </source>
</evidence>
<name>A0ABT3IPH3_9BACT</name>
<proteinExistence type="predicted"/>
<dbReference type="InterPro" id="IPR036291">
    <property type="entry name" value="NAD(P)-bd_dom_sf"/>
</dbReference>
<evidence type="ECO:0000259" key="1">
    <source>
        <dbReference type="Pfam" id="PF01370"/>
    </source>
</evidence>
<dbReference type="PANTHER" id="PTHR48079:SF6">
    <property type="entry name" value="NAD(P)-BINDING DOMAIN-CONTAINING PROTEIN-RELATED"/>
    <property type="match status" value="1"/>
</dbReference>
<evidence type="ECO:0000313" key="2">
    <source>
        <dbReference type="EMBL" id="MCW3485872.1"/>
    </source>
</evidence>
<dbReference type="InterPro" id="IPR051783">
    <property type="entry name" value="NAD(P)-dependent_oxidoreduct"/>
</dbReference>
<comment type="caution">
    <text evidence="2">The sequence shown here is derived from an EMBL/GenBank/DDBJ whole genome shotgun (WGS) entry which is preliminary data.</text>
</comment>